<evidence type="ECO:0000313" key="2">
    <source>
        <dbReference type="Proteomes" id="UP000808372"/>
    </source>
</evidence>
<name>A0A8U0QV78_SALNM</name>
<dbReference type="AlphaFoldDB" id="A0A8U0QV78"/>
<proteinExistence type="predicted"/>
<dbReference type="PANTHER" id="PTHR15426">
    <property type="entry name" value="PROTEIN DEPP1"/>
    <property type="match status" value="1"/>
</dbReference>
<dbReference type="GO" id="GO:0005739">
    <property type="term" value="C:mitochondrion"/>
    <property type="evidence" value="ECO:0007669"/>
    <property type="project" value="TreeGrafter"/>
</dbReference>
<dbReference type="GeneID" id="120048201"/>
<feature type="region of interest" description="Disordered" evidence="1">
    <location>
        <begin position="264"/>
        <end position="285"/>
    </location>
</feature>
<accession>A0A8U0QV78</accession>
<evidence type="ECO:0000313" key="3">
    <source>
        <dbReference type="RefSeq" id="XP_038849900.1"/>
    </source>
</evidence>
<dbReference type="InterPro" id="IPR020133">
    <property type="entry name" value="DEPP"/>
</dbReference>
<evidence type="ECO:0000256" key="1">
    <source>
        <dbReference type="SAM" id="MobiDB-lite"/>
    </source>
</evidence>
<reference evidence="3" key="1">
    <citation type="submission" date="2025-08" db="UniProtKB">
        <authorList>
            <consortium name="RefSeq"/>
        </authorList>
    </citation>
    <scope>IDENTIFICATION</scope>
    <source>
        <tissue evidence="3">White muscle</tissue>
    </source>
</reference>
<sequence length="285" mass="32507">MMMLYLESGKEGRMREQMRERGRRYIYILLLPQDRHSRKQSYRAHAETGITHSLFLKTQILSAQTFTHSTKELTKELTGETWIYTTVAKNGERGRDLDIHCTTPTTAMRPRSKLLSQKRRLQLPTIREGYEDLVRDMNQLNQINQSNTLHSAQPTTHPGPCPHTLSTEDYLLSICHLAHPTSLPTNDIINPRQQDSLHHRPRLLRNAVQDENSPKTTALCHREKAHGKDRVEPGMYSDLITVCGGQEKDSNCSRPAFGRHGASDPLEFLYSSPTHSTCQSGNGRQ</sequence>
<gene>
    <name evidence="3" type="primary">LOC120048201</name>
</gene>
<dbReference type="Proteomes" id="UP000808372">
    <property type="component" value="Chromosome 5"/>
</dbReference>
<protein>
    <submittedName>
        <fullName evidence="3">Uncharacterized protein LOC120048201 isoform X2</fullName>
    </submittedName>
</protein>
<dbReference type="RefSeq" id="XP_038849900.1">
    <property type="nucleotide sequence ID" value="XM_038993972.1"/>
</dbReference>
<feature type="compositionally biased region" description="Polar residues" evidence="1">
    <location>
        <begin position="271"/>
        <end position="285"/>
    </location>
</feature>
<dbReference type="GO" id="GO:0010506">
    <property type="term" value="P:regulation of autophagy"/>
    <property type="evidence" value="ECO:0007669"/>
    <property type="project" value="TreeGrafter"/>
</dbReference>
<organism evidence="2 3">
    <name type="scientific">Salvelinus namaycush</name>
    <name type="common">Lake trout</name>
    <name type="synonym">Salmo namaycush</name>
    <dbReference type="NCBI Taxonomy" id="8040"/>
    <lineage>
        <taxon>Eukaryota</taxon>
        <taxon>Metazoa</taxon>
        <taxon>Chordata</taxon>
        <taxon>Craniata</taxon>
        <taxon>Vertebrata</taxon>
        <taxon>Euteleostomi</taxon>
        <taxon>Actinopterygii</taxon>
        <taxon>Neopterygii</taxon>
        <taxon>Teleostei</taxon>
        <taxon>Protacanthopterygii</taxon>
        <taxon>Salmoniformes</taxon>
        <taxon>Salmonidae</taxon>
        <taxon>Salmoninae</taxon>
        <taxon>Salvelinus</taxon>
    </lineage>
</organism>
<dbReference type="PANTHER" id="PTHR15426:SF6">
    <property type="entry name" value="PROTEIN DEPP1"/>
    <property type="match status" value="1"/>
</dbReference>
<keyword evidence="2" id="KW-1185">Reference proteome</keyword>